<dbReference type="KEGG" id="amaq:GO499_14240"/>
<dbReference type="Proteomes" id="UP000464495">
    <property type="component" value="Chromosome"/>
</dbReference>
<evidence type="ECO:0000259" key="1">
    <source>
        <dbReference type="PROSITE" id="PS50234"/>
    </source>
</evidence>
<dbReference type="SUPFAM" id="SSF53300">
    <property type="entry name" value="vWA-like"/>
    <property type="match status" value="1"/>
</dbReference>
<dbReference type="CDD" id="cd00198">
    <property type="entry name" value="vWFA"/>
    <property type="match status" value="1"/>
</dbReference>
<dbReference type="EMBL" id="CP046620">
    <property type="protein sequence ID" value="QHQ36246.1"/>
    <property type="molecule type" value="Genomic_DNA"/>
</dbReference>
<dbReference type="InterPro" id="IPR036465">
    <property type="entry name" value="vWFA_dom_sf"/>
</dbReference>
<dbReference type="Pfam" id="PF06707">
    <property type="entry name" value="DUF1194"/>
    <property type="match status" value="1"/>
</dbReference>
<dbReference type="Gene3D" id="3.40.50.410">
    <property type="entry name" value="von Willebrand factor, type A domain"/>
    <property type="match status" value="1"/>
</dbReference>
<proteinExistence type="predicted"/>
<sequence>MIPRYMRQAHETGHTGEAWQIEARNRLEEGIGHARLTFQIGGCAMRLTAILGVLLTAASPVAVQAQVAVDVELVLAVDVSRSMDYDELTLQREGYAAALEHPAVTSAFGMGAHGRVALMMFEWGGPGQVRLLLDWMVLEGPEDAAVAAQALRQTPVGNLRGTSISAAMEVAGEELETNDFHGTRRVIDISGDGPNNTGRPVEPVRDALAAKGIEVNGLPFMVKTPGGAYTIRDLDFYYEDCVITGDSAFVIPIREMDRLVASIRQKLILEVAGWQPERPARFRRVAKTDCLIGEKLRRQWQEP</sequence>
<dbReference type="AlphaFoldDB" id="A0A6P1T422"/>
<reference evidence="2 3" key="1">
    <citation type="submission" date="2019-12" db="EMBL/GenBank/DDBJ databases">
        <title>Complete genome sequence of Algicella marina strain 9Alg 56(T) isolated from the red alga Tichocarpus crinitus.</title>
        <authorList>
            <person name="Kim S.-G."/>
            <person name="Nedashkovskaya O.I."/>
        </authorList>
    </citation>
    <scope>NUCLEOTIDE SEQUENCE [LARGE SCALE GENOMIC DNA]</scope>
    <source>
        <strain evidence="2 3">9Alg 56</strain>
    </source>
</reference>
<accession>A0A6P1T422</accession>
<organism evidence="2 3">
    <name type="scientific">Algicella marina</name>
    <dbReference type="NCBI Taxonomy" id="2683284"/>
    <lineage>
        <taxon>Bacteria</taxon>
        <taxon>Pseudomonadati</taxon>
        <taxon>Pseudomonadota</taxon>
        <taxon>Alphaproteobacteria</taxon>
        <taxon>Rhodobacterales</taxon>
        <taxon>Paracoccaceae</taxon>
        <taxon>Algicella</taxon>
    </lineage>
</organism>
<evidence type="ECO:0000313" key="2">
    <source>
        <dbReference type="EMBL" id="QHQ36246.1"/>
    </source>
</evidence>
<evidence type="ECO:0000313" key="3">
    <source>
        <dbReference type="Proteomes" id="UP000464495"/>
    </source>
</evidence>
<dbReference type="InterPro" id="IPR002035">
    <property type="entry name" value="VWF_A"/>
</dbReference>
<protein>
    <submittedName>
        <fullName evidence="2">DUF1194 domain-containing protein</fullName>
    </submittedName>
</protein>
<keyword evidence="3" id="KW-1185">Reference proteome</keyword>
<name>A0A6P1T422_9RHOB</name>
<gene>
    <name evidence="2" type="ORF">GO499_14240</name>
</gene>
<feature type="domain" description="VWFA" evidence="1">
    <location>
        <begin position="72"/>
        <end position="215"/>
    </location>
</feature>
<dbReference type="PROSITE" id="PS50234">
    <property type="entry name" value="VWFA"/>
    <property type="match status" value="1"/>
</dbReference>
<dbReference type="InterPro" id="IPR010607">
    <property type="entry name" value="DUF1194"/>
</dbReference>